<comment type="caution">
    <text evidence="1">The sequence shown here is derived from an EMBL/GenBank/DDBJ whole genome shotgun (WGS) entry which is preliminary data.</text>
</comment>
<evidence type="ECO:0000313" key="1">
    <source>
        <dbReference type="EMBL" id="KAI6091435.1"/>
    </source>
</evidence>
<name>A0ACC0DGW4_9PEZI</name>
<organism evidence="1 2">
    <name type="scientific">Hypoxylon rubiginosum</name>
    <dbReference type="NCBI Taxonomy" id="110542"/>
    <lineage>
        <taxon>Eukaryota</taxon>
        <taxon>Fungi</taxon>
        <taxon>Dikarya</taxon>
        <taxon>Ascomycota</taxon>
        <taxon>Pezizomycotina</taxon>
        <taxon>Sordariomycetes</taxon>
        <taxon>Xylariomycetidae</taxon>
        <taxon>Xylariales</taxon>
        <taxon>Hypoxylaceae</taxon>
        <taxon>Hypoxylon</taxon>
    </lineage>
</organism>
<evidence type="ECO:0000313" key="2">
    <source>
        <dbReference type="Proteomes" id="UP001497680"/>
    </source>
</evidence>
<gene>
    <name evidence="1" type="ORF">F4821DRAFT_227159</name>
</gene>
<keyword evidence="2" id="KW-1185">Reference proteome</keyword>
<dbReference type="EMBL" id="MU394287">
    <property type="protein sequence ID" value="KAI6091435.1"/>
    <property type="molecule type" value="Genomic_DNA"/>
</dbReference>
<sequence length="339" mass="36788">MSHEMKAWTFTHGGYPKALQQSGLPSDVGPLKPSEIRVRTKAASINPVDVQLMSYHIISHLPSFIVPPQKGVGEDFSGVVEEAGASSGFKPGDEVFGIIPFIPGGTLQETIRADTKVSVVVRKPADWSWAQAAALPLVWLTAQTAISQIEHHVKNGKVAILGGSSSCGMYAVHLAKQRGWTVTASCSGRNADFVRSMGASDIIDYTTSSVSEQVKAFAPDAILDFVGGTTCLGIAKRYVTVVGDKTDRLLPGGRHIYLWNPQMLLRALAGRTGLGCSYTCVNIEFNHTFLEEVLRLSQDKIIIDSIFEFEKVKEAFDKLNTGRTRGKIVINVDAEEKLV</sequence>
<reference evidence="1 2" key="1">
    <citation type="journal article" date="2022" name="New Phytol.">
        <title>Ecological generalism drives hyperdiversity of secondary metabolite gene clusters in xylarialean endophytes.</title>
        <authorList>
            <person name="Franco M.E.E."/>
            <person name="Wisecaver J.H."/>
            <person name="Arnold A.E."/>
            <person name="Ju Y.M."/>
            <person name="Slot J.C."/>
            <person name="Ahrendt S."/>
            <person name="Moore L.P."/>
            <person name="Eastman K.E."/>
            <person name="Scott K."/>
            <person name="Konkel Z."/>
            <person name="Mondo S.J."/>
            <person name="Kuo A."/>
            <person name="Hayes R.D."/>
            <person name="Haridas S."/>
            <person name="Andreopoulos B."/>
            <person name="Riley R."/>
            <person name="LaButti K."/>
            <person name="Pangilinan J."/>
            <person name="Lipzen A."/>
            <person name="Amirebrahimi M."/>
            <person name="Yan J."/>
            <person name="Adam C."/>
            <person name="Keymanesh K."/>
            <person name="Ng V."/>
            <person name="Louie K."/>
            <person name="Northen T."/>
            <person name="Drula E."/>
            <person name="Henrissat B."/>
            <person name="Hsieh H.M."/>
            <person name="Youens-Clark K."/>
            <person name="Lutzoni F."/>
            <person name="Miadlikowska J."/>
            <person name="Eastwood D.C."/>
            <person name="Hamelin R.C."/>
            <person name="Grigoriev I.V."/>
            <person name="U'Ren J.M."/>
        </authorList>
    </citation>
    <scope>NUCLEOTIDE SEQUENCE [LARGE SCALE GENOMIC DNA]</scope>
    <source>
        <strain evidence="1 2">ER1909</strain>
    </source>
</reference>
<protein>
    <submittedName>
        <fullName evidence="1">Alcohol dehydrogenase</fullName>
    </submittedName>
</protein>
<proteinExistence type="predicted"/>
<dbReference type="Proteomes" id="UP001497680">
    <property type="component" value="Unassembled WGS sequence"/>
</dbReference>
<accession>A0ACC0DGW4</accession>